<name>A0A024WES8_PLAFA</name>
<dbReference type="AlphaFoldDB" id="A0A024WES8"/>
<dbReference type="EMBL" id="KI926285">
    <property type="protein sequence ID" value="ETW38771.1"/>
    <property type="molecule type" value="Genomic_DNA"/>
</dbReference>
<evidence type="ECO:0000313" key="1">
    <source>
        <dbReference type="EMBL" id="ETW38771.1"/>
    </source>
</evidence>
<dbReference type="eggNOG" id="ENOG502QX8F">
    <property type="taxonomic scope" value="Eukaryota"/>
</dbReference>
<accession>A0A024WES8</accession>
<dbReference type="PANTHER" id="PTHR36489">
    <property type="entry name" value="PROTEIN-COUPLED RECEPTOR GPR1, PUTATIVE-RELATED"/>
    <property type="match status" value="1"/>
</dbReference>
<dbReference type="PANTHER" id="PTHR36489:SF1">
    <property type="entry name" value="G-PROTEIN COUPLED RECEPTORS FAMILY 1 PROFILE DOMAIN-CONTAINING PROTEIN"/>
    <property type="match status" value="1"/>
</dbReference>
<gene>
    <name evidence="1" type="ORF">PFTANZ_00515</name>
</gene>
<dbReference type="Proteomes" id="UP000030708">
    <property type="component" value="Unassembled WGS sequence"/>
</dbReference>
<sequence length="289" mass="33821">MNNEKKTEFRLDQSTASNGLFTVIERKPLSSLENNESLNFSNFNEQLNPSVDDTLKKKEDYNNDNNNVDNMNNSNNQSDSICGIYRLNSSQLLNENLDNTLSRISYVDEDVSSFFDSDKEEELYFDNDISTLGSCYSINTPNKIYKKKKTRNSINGIHAHGKEHINLLLEKNEEKKNSPFIHNKKEEKNNIYYKPEEGLNEDYYDIMNKKIKKKKKSAFLKDHYFKENVNVTNDDINIHSMVSNHHSDHSDHSNKSEKLLNEKIVPIKNNNEEKAIRLNKNIYREEHDQ</sequence>
<organism evidence="1 2">
    <name type="scientific">Plasmodium falciparum Tanzania</name>
    <name type="common">2000708</name>
    <dbReference type="NCBI Taxonomy" id="1036725"/>
    <lineage>
        <taxon>Eukaryota</taxon>
        <taxon>Sar</taxon>
        <taxon>Alveolata</taxon>
        <taxon>Apicomplexa</taxon>
        <taxon>Aconoidasida</taxon>
        <taxon>Haemosporida</taxon>
        <taxon>Plasmodiidae</taxon>
        <taxon>Plasmodium</taxon>
        <taxon>Plasmodium (Laverania)</taxon>
    </lineage>
</organism>
<protein>
    <submittedName>
        <fullName evidence="1">Uncharacterized protein</fullName>
    </submittedName>
</protein>
<proteinExistence type="predicted"/>
<reference evidence="1 2" key="2">
    <citation type="submission" date="2013-02" db="EMBL/GenBank/DDBJ databases">
        <title>The Genome Sequence of Plasmodium falciparum Tanzania (2000708).</title>
        <authorList>
            <consortium name="The Broad Institute Genome Sequencing Platform"/>
            <consortium name="The Broad Institute Genome Sequencing Center for Infectious Disease"/>
            <person name="Neafsey D."/>
            <person name="Cheeseman I."/>
            <person name="Volkman S."/>
            <person name="Adams J."/>
            <person name="Walker B."/>
            <person name="Young S.K."/>
            <person name="Zeng Q."/>
            <person name="Gargeya S."/>
            <person name="Fitzgerald M."/>
            <person name="Haas B."/>
            <person name="Abouelleil A."/>
            <person name="Alvarado L."/>
            <person name="Arachchi H.M."/>
            <person name="Berlin A.M."/>
            <person name="Chapman S.B."/>
            <person name="Dewar J."/>
            <person name="Goldberg J."/>
            <person name="Griggs A."/>
            <person name="Gujja S."/>
            <person name="Hansen M."/>
            <person name="Howarth C."/>
            <person name="Imamovic A."/>
            <person name="Larimer J."/>
            <person name="McCowan C."/>
            <person name="Murphy C."/>
            <person name="Neiman D."/>
            <person name="Pearson M."/>
            <person name="Priest M."/>
            <person name="Roberts A."/>
            <person name="Saif S."/>
            <person name="Shea T."/>
            <person name="Sisk P."/>
            <person name="Sykes S."/>
            <person name="Wortman J."/>
            <person name="Nusbaum C."/>
            <person name="Birren B."/>
        </authorList>
    </citation>
    <scope>NUCLEOTIDE SEQUENCE [LARGE SCALE GENOMIC DNA]</scope>
    <source>
        <strain evidence="2">Tanzania (2000708)</strain>
    </source>
</reference>
<evidence type="ECO:0000313" key="2">
    <source>
        <dbReference type="Proteomes" id="UP000030708"/>
    </source>
</evidence>
<reference evidence="1 2" key="1">
    <citation type="submission" date="2013-02" db="EMBL/GenBank/DDBJ databases">
        <title>The Genome Annotation of Plasmodium falciparum Tanzania (2000708).</title>
        <authorList>
            <consortium name="The Broad Institute Genome Sequencing Platform"/>
            <consortium name="The Broad Institute Genome Sequencing Center for Infectious Disease"/>
            <person name="Neafsey D."/>
            <person name="Hoffman S."/>
            <person name="Volkman S."/>
            <person name="Rosenthal P."/>
            <person name="Walker B."/>
            <person name="Young S.K."/>
            <person name="Zeng Q."/>
            <person name="Gargeya S."/>
            <person name="Fitzgerald M."/>
            <person name="Haas B."/>
            <person name="Abouelleil A."/>
            <person name="Allen A.W."/>
            <person name="Alvarado L."/>
            <person name="Arachchi H.M."/>
            <person name="Berlin A.M."/>
            <person name="Chapman S.B."/>
            <person name="Gainer-Dewar J."/>
            <person name="Goldberg J."/>
            <person name="Griggs A."/>
            <person name="Gujja S."/>
            <person name="Hansen M."/>
            <person name="Howarth C."/>
            <person name="Imamovic A."/>
            <person name="Ireland A."/>
            <person name="Larimer J."/>
            <person name="McCowan C."/>
            <person name="Murphy C."/>
            <person name="Pearson M."/>
            <person name="Poon T.W."/>
            <person name="Priest M."/>
            <person name="Roberts A."/>
            <person name="Saif S."/>
            <person name="Shea T."/>
            <person name="Sisk P."/>
            <person name="Sykes S."/>
            <person name="Wortman J."/>
            <person name="Nusbaum C."/>
            <person name="Birren B."/>
        </authorList>
    </citation>
    <scope>NUCLEOTIDE SEQUENCE [LARGE SCALE GENOMIC DNA]</scope>
    <source>
        <strain evidence="2">Tanzania (2000708)</strain>
    </source>
</reference>